<organism evidence="1">
    <name type="scientific">marine metagenome</name>
    <dbReference type="NCBI Taxonomy" id="408172"/>
    <lineage>
        <taxon>unclassified sequences</taxon>
        <taxon>metagenomes</taxon>
        <taxon>ecological metagenomes</taxon>
    </lineage>
</organism>
<dbReference type="EMBL" id="UINC01027249">
    <property type="protein sequence ID" value="SVB06172.1"/>
    <property type="molecule type" value="Genomic_DNA"/>
</dbReference>
<proteinExistence type="predicted"/>
<reference evidence="1" key="1">
    <citation type="submission" date="2018-05" db="EMBL/GenBank/DDBJ databases">
        <authorList>
            <person name="Lanie J.A."/>
            <person name="Ng W.-L."/>
            <person name="Kazmierczak K.M."/>
            <person name="Andrzejewski T.M."/>
            <person name="Davidsen T.M."/>
            <person name="Wayne K.J."/>
            <person name="Tettelin H."/>
            <person name="Glass J.I."/>
            <person name="Rusch D."/>
            <person name="Podicherti R."/>
            <person name="Tsui H.-C.T."/>
            <person name="Winkler M.E."/>
        </authorList>
    </citation>
    <scope>NUCLEOTIDE SEQUENCE</scope>
</reference>
<accession>A0A382AYP1</accession>
<name>A0A382AYP1_9ZZZZ</name>
<evidence type="ECO:0000313" key="1">
    <source>
        <dbReference type="EMBL" id="SVB06172.1"/>
    </source>
</evidence>
<protein>
    <submittedName>
        <fullName evidence="1">Uncharacterized protein</fullName>
    </submittedName>
</protein>
<dbReference type="AlphaFoldDB" id="A0A382AYP1"/>
<gene>
    <name evidence="1" type="ORF">METZ01_LOCUS159026</name>
</gene>
<sequence>MNDKTLAQQLKWFVNYYEGRSDCTDYGPKAQHEYGVIRNLLSTCLVKTKYAAKYAAEYNGSVKVVSK</sequence>